<name>G6EFD1_9SPHN</name>
<dbReference type="GO" id="GO:0012505">
    <property type="term" value="C:endomembrane system"/>
    <property type="evidence" value="ECO:0007669"/>
    <property type="project" value="UniProtKB-SubCell"/>
</dbReference>
<dbReference type="Pfam" id="PF00213">
    <property type="entry name" value="OSCP"/>
    <property type="match status" value="1"/>
</dbReference>
<feature type="transmembrane region" description="Helical" evidence="13">
    <location>
        <begin position="6"/>
        <end position="22"/>
    </location>
</feature>
<dbReference type="PANTHER" id="PTHR33445:SF2">
    <property type="entry name" value="ATP SYNTHASE SUBUNIT B', CHLOROPLASTIC"/>
    <property type="match status" value="1"/>
</dbReference>
<evidence type="ECO:0000313" key="17">
    <source>
        <dbReference type="Proteomes" id="UP000004030"/>
    </source>
</evidence>
<evidence type="ECO:0000256" key="15">
    <source>
        <dbReference type="SAM" id="MobiDB-lite"/>
    </source>
</evidence>
<keyword evidence="14" id="KW-0175">Coiled coil</keyword>
<dbReference type="EMBL" id="AGFM01000048">
    <property type="protein sequence ID" value="EHJ59976.1"/>
    <property type="molecule type" value="Genomic_DNA"/>
</dbReference>
<keyword evidence="13" id="KW-1003">Cell membrane</keyword>
<organism evidence="16 17">
    <name type="scientific">Novosphingobium pentaromativorans US6-1</name>
    <dbReference type="NCBI Taxonomy" id="1088721"/>
    <lineage>
        <taxon>Bacteria</taxon>
        <taxon>Pseudomonadati</taxon>
        <taxon>Pseudomonadota</taxon>
        <taxon>Alphaproteobacteria</taxon>
        <taxon>Sphingomonadales</taxon>
        <taxon>Sphingomonadaceae</taxon>
        <taxon>Novosphingobium</taxon>
    </lineage>
</organism>
<keyword evidence="5 13" id="KW-0375">Hydrogen ion transport</keyword>
<evidence type="ECO:0000256" key="10">
    <source>
        <dbReference type="ARBA" id="ARBA00025198"/>
    </source>
</evidence>
<evidence type="ECO:0000256" key="13">
    <source>
        <dbReference type="HAMAP-Rule" id="MF_01398"/>
    </source>
</evidence>
<evidence type="ECO:0000256" key="9">
    <source>
        <dbReference type="ARBA" id="ARBA00023310"/>
    </source>
</evidence>
<sequence length="289" mass="32526">MLVDWFTIGAQALNFLILVWLLKRFLYRPILDAIDVREQRIAAELADADAKRAEAQRERDEFQHKNAQFDQQRAARMTTAMEEVKVERQRLMEEARNAADALSARLRETLRSQAQDLNQTIARQAQQEVFAIARMALKDLAAASLDERMGEIFIARLRALDGETKERFGKAIRTTTEPALVRSAFSLPPAQRVGIQRELKQIFSDQIDVRFVVAPDLVGGIELITNGQKIAWTIADYLTSLQDQVDALLAKSGEIEPQPTVEPAPNSRAKSVAMTSSLAEPSVTNRKRK</sequence>
<keyword evidence="9 13" id="KW-0066">ATP synthesis</keyword>
<dbReference type="OrthoDB" id="466272at2"/>
<dbReference type="Proteomes" id="UP000004030">
    <property type="component" value="Unassembled WGS sequence"/>
</dbReference>
<keyword evidence="2 13" id="KW-0813">Transport</keyword>
<comment type="caution">
    <text evidence="16">The sequence shown here is derived from an EMBL/GenBank/DDBJ whole genome shotgun (WGS) entry which is preliminary data.</text>
</comment>
<dbReference type="PANTHER" id="PTHR33445">
    <property type="entry name" value="ATP SYNTHASE SUBUNIT B', CHLOROPLASTIC"/>
    <property type="match status" value="1"/>
</dbReference>
<evidence type="ECO:0000256" key="14">
    <source>
        <dbReference type="SAM" id="Coils"/>
    </source>
</evidence>
<keyword evidence="17" id="KW-1185">Reference proteome</keyword>
<evidence type="ECO:0000256" key="12">
    <source>
        <dbReference type="ARBA" id="ARBA00037847"/>
    </source>
</evidence>
<comment type="function">
    <text evidence="11">Component of the F(0) channel, it forms part of the peripheral stalk, linking F(1) to F(0). The b'-subunit is a diverged and duplicated form of b found in plants and photosynthetic bacteria.</text>
</comment>
<evidence type="ECO:0000313" key="16">
    <source>
        <dbReference type="EMBL" id="EHJ59976.1"/>
    </source>
</evidence>
<dbReference type="KEGG" id="npn:JI59_04745"/>
<dbReference type="InterPro" id="IPR017707">
    <property type="entry name" value="Alt_ATP_synth_F0_bsu"/>
</dbReference>
<feature type="coiled-coil region" evidence="14">
    <location>
        <begin position="38"/>
        <end position="127"/>
    </location>
</feature>
<comment type="function">
    <text evidence="10 13">F(1)F(0) ATP synthase produces ATP from ADP in the presence of a proton or sodium gradient. F-type ATPases consist of two structural domains, F(1) containing the extramembraneous catalytic core and F(0) containing the membrane proton channel, linked together by a central stalk and a peripheral stalk. During catalysis, ATP synthesis in the catalytic domain of F(1) is coupled via a rotary mechanism of the central stalk subunits to proton translocation.</text>
</comment>
<dbReference type="NCBIfam" id="TIGR03321">
    <property type="entry name" value="alt_F1F0_F0_B"/>
    <property type="match status" value="1"/>
</dbReference>
<comment type="subunit">
    <text evidence="13">F-type ATPases have 2 components, F(1) - the catalytic core - and F(0) - the membrane proton channel. F(1) has five subunits: alpha(3), beta(3), gamma(1), delta(1), epsilon(1). F(0) has three main subunits: a(1), b(2) and c(10-14). The alpha and beta chains form an alternating ring which encloses part of the gamma chain. F(1) is attached to F(0) by a central stalk formed by the gamma and epsilon chains, while a peripheral stalk is formed by the delta and b chains.</text>
</comment>
<dbReference type="AlphaFoldDB" id="G6EFD1"/>
<feature type="compositionally biased region" description="Polar residues" evidence="15">
    <location>
        <begin position="273"/>
        <end position="289"/>
    </location>
</feature>
<dbReference type="InterPro" id="IPR050059">
    <property type="entry name" value="ATP_synthase_B_chain"/>
</dbReference>
<evidence type="ECO:0000256" key="3">
    <source>
        <dbReference type="ARBA" id="ARBA00022547"/>
    </source>
</evidence>
<evidence type="ECO:0000256" key="8">
    <source>
        <dbReference type="ARBA" id="ARBA00023136"/>
    </source>
</evidence>
<dbReference type="GO" id="GO:0046961">
    <property type="term" value="F:proton-transporting ATPase activity, rotational mechanism"/>
    <property type="evidence" value="ECO:0007669"/>
    <property type="project" value="TreeGrafter"/>
</dbReference>
<evidence type="ECO:0000256" key="2">
    <source>
        <dbReference type="ARBA" id="ARBA00022448"/>
    </source>
</evidence>
<keyword evidence="4 13" id="KW-0812">Transmembrane</keyword>
<comment type="subcellular location">
    <subcellularLocation>
        <location evidence="13">Cell membrane</location>
        <topology evidence="13">Single-pass membrane protein</topology>
    </subcellularLocation>
    <subcellularLocation>
        <location evidence="12">Endomembrane system</location>
        <topology evidence="12">Single-pass membrane protein</topology>
    </subcellularLocation>
</comment>
<dbReference type="GO" id="GO:0045259">
    <property type="term" value="C:proton-transporting ATP synthase complex"/>
    <property type="evidence" value="ECO:0007669"/>
    <property type="project" value="UniProtKB-KW"/>
</dbReference>
<dbReference type="GO" id="GO:0005886">
    <property type="term" value="C:plasma membrane"/>
    <property type="evidence" value="ECO:0007669"/>
    <property type="project" value="UniProtKB-SubCell"/>
</dbReference>
<dbReference type="RefSeq" id="WP_007013960.1">
    <property type="nucleotide sequence ID" value="NZ_AGFM01000048.1"/>
</dbReference>
<proteinExistence type="inferred from homology"/>
<dbReference type="CDD" id="cd06503">
    <property type="entry name" value="ATP-synt_Fo_b"/>
    <property type="match status" value="1"/>
</dbReference>
<dbReference type="HAMAP" id="MF_01398">
    <property type="entry name" value="ATP_synth_b_bprime"/>
    <property type="match status" value="1"/>
</dbReference>
<comment type="similarity">
    <text evidence="1 13">Belongs to the ATPase B chain family.</text>
</comment>
<keyword evidence="3 13" id="KW-0138">CF(0)</keyword>
<feature type="region of interest" description="Disordered" evidence="15">
    <location>
        <begin position="255"/>
        <end position="289"/>
    </location>
</feature>
<evidence type="ECO:0000256" key="11">
    <source>
        <dbReference type="ARBA" id="ARBA00025614"/>
    </source>
</evidence>
<keyword evidence="6 13" id="KW-1133">Transmembrane helix</keyword>
<reference evidence="16 17" key="1">
    <citation type="journal article" date="2012" name="J. Bacteriol.">
        <title>Genome sequence of benzo(a)pyrene-degrading bacterium Novosphingobium pentaromativorans US6-1.</title>
        <authorList>
            <person name="Luo Y.R."/>
            <person name="Kang S.G."/>
            <person name="Kim S.J."/>
            <person name="Kim M.R."/>
            <person name="Li N."/>
            <person name="Lee J.H."/>
            <person name="Kwon K.K."/>
        </authorList>
    </citation>
    <scope>NUCLEOTIDE SEQUENCE [LARGE SCALE GENOMIC DNA]</scope>
    <source>
        <strain evidence="16 17">US6-1</strain>
    </source>
</reference>
<keyword evidence="7 13" id="KW-0406">Ion transport</keyword>
<evidence type="ECO:0000256" key="6">
    <source>
        <dbReference type="ARBA" id="ARBA00022989"/>
    </source>
</evidence>
<protein>
    <recommendedName>
        <fullName evidence="13">ATP synthase subunit b</fullName>
    </recommendedName>
    <alternativeName>
        <fullName evidence="13">ATP synthase F(0) sector subunit b</fullName>
    </alternativeName>
    <alternativeName>
        <fullName evidence="13">ATPase subunit I</fullName>
    </alternativeName>
    <alternativeName>
        <fullName evidence="13">F-type ATPase subunit b</fullName>
        <shortName evidence="13">F-ATPase subunit b</shortName>
    </alternativeName>
</protein>
<dbReference type="InterPro" id="IPR000711">
    <property type="entry name" value="ATPase_OSCP/dsu"/>
</dbReference>
<accession>G6EFD1</accession>
<evidence type="ECO:0000256" key="7">
    <source>
        <dbReference type="ARBA" id="ARBA00023065"/>
    </source>
</evidence>
<evidence type="ECO:0000256" key="5">
    <source>
        <dbReference type="ARBA" id="ARBA00022781"/>
    </source>
</evidence>
<dbReference type="Pfam" id="PF00430">
    <property type="entry name" value="ATP-synt_B"/>
    <property type="match status" value="1"/>
</dbReference>
<dbReference type="PATRIC" id="fig|1088721.3.peg.3011"/>
<dbReference type="GO" id="GO:0046933">
    <property type="term" value="F:proton-transporting ATP synthase activity, rotational mechanism"/>
    <property type="evidence" value="ECO:0007669"/>
    <property type="project" value="UniProtKB-UniRule"/>
</dbReference>
<gene>
    <name evidence="13" type="primary">atpF</name>
    <name evidence="16" type="ORF">NSU_3052</name>
</gene>
<dbReference type="eggNOG" id="COG0711">
    <property type="taxonomic scope" value="Bacteria"/>
</dbReference>
<dbReference type="InterPro" id="IPR002146">
    <property type="entry name" value="ATP_synth_b/b'su_bac/chlpt"/>
</dbReference>
<keyword evidence="8 13" id="KW-0472">Membrane</keyword>
<evidence type="ECO:0000256" key="4">
    <source>
        <dbReference type="ARBA" id="ARBA00022692"/>
    </source>
</evidence>
<evidence type="ECO:0000256" key="1">
    <source>
        <dbReference type="ARBA" id="ARBA00005513"/>
    </source>
</evidence>
<dbReference type="STRING" id="1088721.JI59_04745"/>